<name>A0A285NEA7_9HYPH</name>
<reference evidence="6 7" key="1">
    <citation type="submission" date="2017-09" db="EMBL/GenBank/DDBJ databases">
        <authorList>
            <person name="Ehlers B."/>
            <person name="Leendertz F.H."/>
        </authorList>
    </citation>
    <scope>NUCLEOTIDE SEQUENCE [LARGE SCALE GENOMIC DNA]</scope>
    <source>
        <strain evidence="6 7">DSM 18289</strain>
    </source>
</reference>
<evidence type="ECO:0000259" key="5">
    <source>
        <dbReference type="PROSITE" id="PS50850"/>
    </source>
</evidence>
<feature type="transmembrane region" description="Helical" evidence="4">
    <location>
        <begin position="136"/>
        <end position="161"/>
    </location>
</feature>
<dbReference type="Pfam" id="PF07690">
    <property type="entry name" value="MFS_1"/>
    <property type="match status" value="1"/>
</dbReference>
<dbReference type="Gene3D" id="1.20.1250.20">
    <property type="entry name" value="MFS general substrate transporter like domains"/>
    <property type="match status" value="2"/>
</dbReference>
<keyword evidence="1 4" id="KW-0812">Transmembrane</keyword>
<dbReference type="GO" id="GO:0022857">
    <property type="term" value="F:transmembrane transporter activity"/>
    <property type="evidence" value="ECO:0007669"/>
    <property type="project" value="InterPro"/>
</dbReference>
<dbReference type="OrthoDB" id="9781976at2"/>
<dbReference type="EMBL" id="OBEL01000001">
    <property type="protein sequence ID" value="SNZ07779.1"/>
    <property type="molecule type" value="Genomic_DNA"/>
</dbReference>
<evidence type="ECO:0000313" key="7">
    <source>
        <dbReference type="Proteomes" id="UP000219439"/>
    </source>
</evidence>
<gene>
    <name evidence="6" type="ORF">SAMN06265368_1265</name>
</gene>
<keyword evidence="2 4" id="KW-1133">Transmembrane helix</keyword>
<proteinExistence type="predicted"/>
<protein>
    <submittedName>
        <fullName evidence="6">Nitrate/nitrite transporter NarK</fullName>
    </submittedName>
</protein>
<accession>A0A285NEA7</accession>
<feature type="domain" description="Major facilitator superfamily (MFS) profile" evidence="5">
    <location>
        <begin position="211"/>
        <end position="406"/>
    </location>
</feature>
<dbReference type="SUPFAM" id="SSF103473">
    <property type="entry name" value="MFS general substrate transporter"/>
    <property type="match status" value="1"/>
</dbReference>
<dbReference type="InterPro" id="IPR011701">
    <property type="entry name" value="MFS"/>
</dbReference>
<feature type="transmembrane region" description="Helical" evidence="4">
    <location>
        <begin position="214"/>
        <end position="239"/>
    </location>
</feature>
<feature type="transmembrane region" description="Helical" evidence="4">
    <location>
        <begin position="105"/>
        <end position="124"/>
    </location>
</feature>
<dbReference type="PROSITE" id="PS50850">
    <property type="entry name" value="MFS"/>
    <property type="match status" value="1"/>
</dbReference>
<dbReference type="Proteomes" id="UP000219439">
    <property type="component" value="Unassembled WGS sequence"/>
</dbReference>
<feature type="transmembrane region" description="Helical" evidence="4">
    <location>
        <begin position="173"/>
        <end position="193"/>
    </location>
</feature>
<evidence type="ECO:0000256" key="1">
    <source>
        <dbReference type="ARBA" id="ARBA00022692"/>
    </source>
</evidence>
<sequence length="406" mass="42746">MSFASITSIKPRSLILLCLSQVAVLSLWFSASAVAPSLAQEFNLSGSDIALLSSMVQAGFVVGCLISAALGLADRTDPRLLYAICALTGAAANYAFIYVEPGTSLSVFLRLLTGAVIAGVYPVGMKIAMSWAGKDAGLLVGALVGSLMIGSAAPHLLAFWGNVDWRAVLSATSWISGLGGLTVLLVAIGPNYAKSPKFQMGLAFQAWTNKPIRLANFGYFGHMWEVYAMWAWIGIFLGASFEAAGLENAQSWASLMAFFSIAAGMPGSVLGGMIADRVGRTVMTSAVLAMSGFCCLIIGPAFGGSIVLVSLIALFWGATVSPDSAQFSTSVGELSKPEHRGTMLTMQTAIGFTLALVSVQLMPHWIDLVGWQWAFTPLVAGPVFGIASMLKLRQLPQSQQLANGRR</sequence>
<dbReference type="PANTHER" id="PTHR23521:SF3">
    <property type="entry name" value="MFS TRANSPORTER"/>
    <property type="match status" value="1"/>
</dbReference>
<dbReference type="RefSeq" id="WP_097152471.1">
    <property type="nucleotide sequence ID" value="NZ_OBEL01000001.1"/>
</dbReference>
<dbReference type="InterPro" id="IPR036259">
    <property type="entry name" value="MFS_trans_sf"/>
</dbReference>
<keyword evidence="7" id="KW-1185">Reference proteome</keyword>
<feature type="transmembrane region" description="Helical" evidence="4">
    <location>
        <begin position="251"/>
        <end position="275"/>
    </location>
</feature>
<dbReference type="AlphaFoldDB" id="A0A285NEA7"/>
<evidence type="ECO:0000256" key="4">
    <source>
        <dbReference type="SAM" id="Phobius"/>
    </source>
</evidence>
<feature type="transmembrane region" description="Helical" evidence="4">
    <location>
        <begin position="287"/>
        <end position="316"/>
    </location>
</feature>
<evidence type="ECO:0000313" key="6">
    <source>
        <dbReference type="EMBL" id="SNZ07779.1"/>
    </source>
</evidence>
<feature type="transmembrane region" description="Helical" evidence="4">
    <location>
        <begin position="80"/>
        <end position="99"/>
    </location>
</feature>
<evidence type="ECO:0000256" key="2">
    <source>
        <dbReference type="ARBA" id="ARBA00022989"/>
    </source>
</evidence>
<dbReference type="InterPro" id="IPR020846">
    <property type="entry name" value="MFS_dom"/>
</dbReference>
<evidence type="ECO:0000256" key="3">
    <source>
        <dbReference type="ARBA" id="ARBA00023136"/>
    </source>
</evidence>
<feature type="transmembrane region" description="Helical" evidence="4">
    <location>
        <begin position="371"/>
        <end position="390"/>
    </location>
</feature>
<feature type="transmembrane region" description="Helical" evidence="4">
    <location>
        <begin position="49"/>
        <end position="73"/>
    </location>
</feature>
<dbReference type="PANTHER" id="PTHR23521">
    <property type="entry name" value="TRANSPORTER MFS SUPERFAMILY"/>
    <property type="match status" value="1"/>
</dbReference>
<organism evidence="6 7">
    <name type="scientific">Cohaesibacter gelatinilyticus</name>
    <dbReference type="NCBI Taxonomy" id="372072"/>
    <lineage>
        <taxon>Bacteria</taxon>
        <taxon>Pseudomonadati</taxon>
        <taxon>Pseudomonadota</taxon>
        <taxon>Alphaproteobacteria</taxon>
        <taxon>Hyphomicrobiales</taxon>
        <taxon>Cohaesibacteraceae</taxon>
    </lineage>
</organism>
<keyword evidence="3 4" id="KW-0472">Membrane</keyword>
<dbReference type="GO" id="GO:0005886">
    <property type="term" value="C:plasma membrane"/>
    <property type="evidence" value="ECO:0007669"/>
    <property type="project" value="TreeGrafter"/>
</dbReference>